<keyword evidence="8" id="KW-1185">Reference proteome</keyword>
<comment type="caution">
    <text evidence="7">The sequence shown here is derived from an EMBL/GenBank/DDBJ whole genome shotgun (WGS) entry which is preliminary data.</text>
</comment>
<keyword evidence="3" id="KW-0699">rRNA-binding</keyword>
<feature type="binding site" evidence="3">
    <location>
        <begin position="126"/>
        <end position="129"/>
    </location>
    <ligand>
        <name>GTP</name>
        <dbReference type="ChEBI" id="CHEBI:37565"/>
    </ligand>
</feature>
<keyword evidence="3" id="KW-0963">Cytoplasm</keyword>
<evidence type="ECO:0000313" key="8">
    <source>
        <dbReference type="Proteomes" id="UP000271624"/>
    </source>
</evidence>
<feature type="binding site" evidence="3">
    <location>
        <position position="273"/>
    </location>
    <ligand>
        <name>Zn(2+)</name>
        <dbReference type="ChEBI" id="CHEBI:29105"/>
    </ligand>
</feature>
<comment type="function">
    <text evidence="3">One of several proteins that assist in the late maturation steps of the functional core of the 30S ribosomal subunit. Helps release RbfA from mature subunits. May play a role in the assembly of ribosomal proteins into the subunit. Circularly permuted GTPase that catalyzes slow GTP hydrolysis, GTPase activity is stimulated by the 30S ribosomal subunit.</text>
</comment>
<evidence type="ECO:0000313" key="7">
    <source>
        <dbReference type="EMBL" id="RUS96253.1"/>
    </source>
</evidence>
<dbReference type="InterPro" id="IPR010914">
    <property type="entry name" value="RsgA_GTPase_dom"/>
</dbReference>
<dbReference type="OrthoDB" id="9809485at2"/>
<dbReference type="PANTHER" id="PTHR32120:SF11">
    <property type="entry name" value="SMALL RIBOSOMAL SUBUNIT BIOGENESIS GTPASE RSGA 1, MITOCHONDRIAL-RELATED"/>
    <property type="match status" value="1"/>
</dbReference>
<keyword evidence="3" id="KW-0862">Zinc</keyword>
<comment type="similarity">
    <text evidence="3">Belongs to the TRAFAC class YlqF/YawG GTPase family. RsgA subfamily.</text>
</comment>
<keyword evidence="3" id="KW-0378">Hydrolase</keyword>
<evidence type="ECO:0000256" key="3">
    <source>
        <dbReference type="HAMAP-Rule" id="MF_01820"/>
    </source>
</evidence>
<protein>
    <recommendedName>
        <fullName evidence="3">Small ribosomal subunit biogenesis GTPase RsgA</fullName>
        <ecNumber evidence="3">3.6.1.-</ecNumber>
    </recommendedName>
</protein>
<feature type="binding site" evidence="3">
    <location>
        <position position="265"/>
    </location>
    <ligand>
        <name>Zn(2+)</name>
        <dbReference type="ChEBI" id="CHEBI:29105"/>
    </ligand>
</feature>
<evidence type="ECO:0000256" key="4">
    <source>
        <dbReference type="SAM" id="MobiDB-lite"/>
    </source>
</evidence>
<dbReference type="NCBIfam" id="NF008932">
    <property type="entry name" value="PRK12289.1"/>
    <property type="match status" value="1"/>
</dbReference>
<organism evidence="7 8">
    <name type="scientific">Dulcicalothrix desertica PCC 7102</name>
    <dbReference type="NCBI Taxonomy" id="232991"/>
    <lineage>
        <taxon>Bacteria</taxon>
        <taxon>Bacillati</taxon>
        <taxon>Cyanobacteriota</taxon>
        <taxon>Cyanophyceae</taxon>
        <taxon>Nostocales</taxon>
        <taxon>Calotrichaceae</taxon>
        <taxon>Dulcicalothrix</taxon>
    </lineage>
</organism>
<reference evidence="7" key="1">
    <citation type="submission" date="2018-12" db="EMBL/GenBank/DDBJ databases">
        <authorList>
            <person name="Will S."/>
            <person name="Neumann-Schaal M."/>
            <person name="Henke P."/>
        </authorList>
    </citation>
    <scope>NUCLEOTIDE SEQUENCE</scope>
    <source>
        <strain evidence="7">PCC 7102</strain>
    </source>
</reference>
<feature type="compositionally biased region" description="Basic and acidic residues" evidence="4">
    <location>
        <begin position="315"/>
        <end position="329"/>
    </location>
</feature>
<feature type="compositionally biased region" description="Polar residues" evidence="4">
    <location>
        <begin position="297"/>
        <end position="306"/>
    </location>
</feature>
<keyword evidence="1 3" id="KW-0547">Nucleotide-binding</keyword>
<feature type="binding site" evidence="3">
    <location>
        <position position="267"/>
    </location>
    <ligand>
        <name>Zn(2+)</name>
        <dbReference type="ChEBI" id="CHEBI:29105"/>
    </ligand>
</feature>
<dbReference type="GO" id="GO:0003924">
    <property type="term" value="F:GTPase activity"/>
    <property type="evidence" value="ECO:0007669"/>
    <property type="project" value="UniProtKB-UniRule"/>
</dbReference>
<proteinExistence type="inferred from homology"/>
<evidence type="ECO:0000256" key="2">
    <source>
        <dbReference type="ARBA" id="ARBA00023134"/>
    </source>
</evidence>
<dbReference type="InterPro" id="IPR012340">
    <property type="entry name" value="NA-bd_OB-fold"/>
</dbReference>
<gene>
    <name evidence="3 7" type="primary">rsgA</name>
    <name evidence="7" type="ORF">DSM106972_087950</name>
</gene>
<comment type="cofactor">
    <cofactor evidence="3">
        <name>Zn(2+)</name>
        <dbReference type="ChEBI" id="CHEBI:29105"/>
    </cofactor>
    <text evidence="3">Binds 1 zinc ion per subunit.</text>
</comment>
<dbReference type="InterPro" id="IPR004881">
    <property type="entry name" value="Ribosome_biogen_GTPase_RsgA"/>
</dbReference>
<evidence type="ECO:0000256" key="1">
    <source>
        <dbReference type="ARBA" id="ARBA00022741"/>
    </source>
</evidence>
<feature type="region of interest" description="Disordered" evidence="4">
    <location>
        <begin position="297"/>
        <end position="333"/>
    </location>
</feature>
<feature type="binding site" evidence="3">
    <location>
        <position position="260"/>
    </location>
    <ligand>
        <name>Zn(2+)</name>
        <dbReference type="ChEBI" id="CHEBI:29105"/>
    </ligand>
</feature>
<feature type="domain" description="EngC GTPase" evidence="5">
    <location>
        <begin position="86"/>
        <end position="233"/>
    </location>
</feature>
<dbReference type="AlphaFoldDB" id="A0A433UQY8"/>
<dbReference type="PROSITE" id="PS50936">
    <property type="entry name" value="ENGC_GTPASE"/>
    <property type="match status" value="1"/>
</dbReference>
<dbReference type="EC" id="3.6.1.-" evidence="3"/>
<dbReference type="CDD" id="cd01854">
    <property type="entry name" value="YjeQ_EngC"/>
    <property type="match status" value="1"/>
</dbReference>
<evidence type="ECO:0000259" key="6">
    <source>
        <dbReference type="PROSITE" id="PS51721"/>
    </source>
</evidence>
<dbReference type="RefSeq" id="WP_127086776.1">
    <property type="nucleotide sequence ID" value="NZ_RSCL01000037.1"/>
</dbReference>
<dbReference type="InterPro" id="IPR027417">
    <property type="entry name" value="P-loop_NTPase"/>
</dbReference>
<evidence type="ECO:0000259" key="5">
    <source>
        <dbReference type="PROSITE" id="PS50936"/>
    </source>
</evidence>
<accession>A0A433UQY8</accession>
<dbReference type="GO" id="GO:0005737">
    <property type="term" value="C:cytoplasm"/>
    <property type="evidence" value="ECO:0007669"/>
    <property type="project" value="UniProtKB-SubCell"/>
</dbReference>
<dbReference type="GO" id="GO:0005525">
    <property type="term" value="F:GTP binding"/>
    <property type="evidence" value="ECO:0007669"/>
    <property type="project" value="UniProtKB-UniRule"/>
</dbReference>
<comment type="subunit">
    <text evidence="3">Monomer. Associates with 30S ribosomal subunit, binds 16S rRNA.</text>
</comment>
<reference evidence="7" key="2">
    <citation type="journal article" date="2019" name="Genome Biol. Evol.">
        <title>Day and night: Metabolic profiles and evolutionary relationships of six axenic non-marine cyanobacteria.</title>
        <authorList>
            <person name="Will S.E."/>
            <person name="Henke P."/>
            <person name="Boedeker C."/>
            <person name="Huang S."/>
            <person name="Brinkmann H."/>
            <person name="Rohde M."/>
            <person name="Jarek M."/>
            <person name="Friedl T."/>
            <person name="Seufert S."/>
            <person name="Schumacher M."/>
            <person name="Overmann J."/>
            <person name="Neumann-Schaal M."/>
            <person name="Petersen J."/>
        </authorList>
    </citation>
    <scope>NUCLEOTIDE SEQUENCE [LARGE SCALE GENOMIC DNA]</scope>
    <source>
        <strain evidence="7">PCC 7102</strain>
    </source>
</reference>
<dbReference type="SUPFAM" id="SSF50249">
    <property type="entry name" value="Nucleic acid-binding proteins"/>
    <property type="match status" value="1"/>
</dbReference>
<dbReference type="PROSITE" id="PS51721">
    <property type="entry name" value="G_CP"/>
    <property type="match status" value="1"/>
</dbReference>
<keyword evidence="3" id="KW-0479">Metal-binding</keyword>
<dbReference type="Gene3D" id="1.10.40.50">
    <property type="entry name" value="Probable gtpase engc, domain 3"/>
    <property type="match status" value="1"/>
</dbReference>
<name>A0A433UQY8_9CYAN</name>
<dbReference type="SUPFAM" id="SSF52540">
    <property type="entry name" value="P-loop containing nucleoside triphosphate hydrolases"/>
    <property type="match status" value="1"/>
</dbReference>
<dbReference type="HAMAP" id="MF_01820">
    <property type="entry name" value="GTPase_RsgA"/>
    <property type="match status" value="1"/>
</dbReference>
<dbReference type="NCBIfam" id="TIGR00157">
    <property type="entry name" value="ribosome small subunit-dependent GTPase A"/>
    <property type="match status" value="1"/>
</dbReference>
<keyword evidence="3" id="KW-0694">RNA-binding</keyword>
<sequence length="351" mass="39303">MEAKAQLTGTVVAVQANFYQVQLDGDRGELDTSTLLCTRRTRLKKIGLSVMVGDRVVVEEPDWTGNRGAIADVLPRSSQLDRPAIANVNQILLVFAAADPPLEPYQLSRFLVKAESTGLDVVLCLNKSDLVSHAEQEDIKERLSLWGYQPTFISVYNSLNTDILLNRLQNKTTVLAGASGVGKSSLINKLIPNINLRVGEVSGKLGKGRHTTRHVELFELPNGGLLADTPGFNQPDLNCSPSELAYYFPEARLKLATGNCRFGDCLHRDEPLCVVRGDWERYEHYLVFLEESVSRQAHLNSSTDPESTLKLKSKGKGESHYEPKLETKKYRQKSRRTQLQELQQFYQESEE</sequence>
<dbReference type="Proteomes" id="UP000271624">
    <property type="component" value="Unassembled WGS sequence"/>
</dbReference>
<dbReference type="GO" id="GO:0019843">
    <property type="term" value="F:rRNA binding"/>
    <property type="evidence" value="ECO:0007669"/>
    <property type="project" value="UniProtKB-KW"/>
</dbReference>
<dbReference type="GO" id="GO:0046872">
    <property type="term" value="F:metal ion binding"/>
    <property type="evidence" value="ECO:0007669"/>
    <property type="project" value="UniProtKB-KW"/>
</dbReference>
<dbReference type="InterPro" id="IPR030378">
    <property type="entry name" value="G_CP_dom"/>
</dbReference>
<dbReference type="PANTHER" id="PTHR32120">
    <property type="entry name" value="SMALL RIBOSOMAL SUBUNIT BIOGENESIS GTPASE RSGA"/>
    <property type="match status" value="1"/>
</dbReference>
<dbReference type="Gene3D" id="3.40.50.300">
    <property type="entry name" value="P-loop containing nucleotide triphosphate hydrolases"/>
    <property type="match status" value="1"/>
</dbReference>
<feature type="domain" description="CP-type G" evidence="6">
    <location>
        <begin position="77"/>
        <end position="235"/>
    </location>
</feature>
<feature type="binding site" evidence="3">
    <location>
        <begin position="177"/>
        <end position="185"/>
    </location>
    <ligand>
        <name>GTP</name>
        <dbReference type="ChEBI" id="CHEBI:37565"/>
    </ligand>
</feature>
<dbReference type="GO" id="GO:0042274">
    <property type="term" value="P:ribosomal small subunit biogenesis"/>
    <property type="evidence" value="ECO:0007669"/>
    <property type="project" value="UniProtKB-UniRule"/>
</dbReference>
<dbReference type="Gene3D" id="2.40.50.140">
    <property type="entry name" value="Nucleic acid-binding proteins"/>
    <property type="match status" value="1"/>
</dbReference>
<keyword evidence="2 3" id="KW-0342">GTP-binding</keyword>
<dbReference type="EMBL" id="RSCL01000037">
    <property type="protein sequence ID" value="RUS96253.1"/>
    <property type="molecule type" value="Genomic_DNA"/>
</dbReference>
<dbReference type="Pfam" id="PF03193">
    <property type="entry name" value="RsgA_GTPase"/>
    <property type="match status" value="1"/>
</dbReference>
<keyword evidence="3" id="KW-0690">Ribosome biogenesis</keyword>
<comment type="subcellular location">
    <subcellularLocation>
        <location evidence="3">Cytoplasm</location>
    </subcellularLocation>
</comment>